<reference evidence="3" key="2">
    <citation type="submission" date="2014-02" db="EMBL/GenBank/DDBJ databases">
        <title>Complete Genome Sequence of Neisseria meningitides, serogroup A strain 510612.</title>
        <authorList>
            <person name="Zhang X."/>
            <person name="Zhang Y."/>
            <person name="Yang J."/>
            <person name="Zhu Y."/>
            <person name="Jin Q."/>
        </authorList>
    </citation>
    <scope>NUCLEOTIDE SEQUENCE</scope>
    <source>
        <strain evidence="3">NMA510612</strain>
    </source>
</reference>
<organism evidence="2 3">
    <name type="scientific">Neisseria meningitidis</name>
    <dbReference type="NCBI Taxonomy" id="487"/>
    <lineage>
        <taxon>Bacteria</taxon>
        <taxon>Pseudomonadati</taxon>
        <taxon>Pseudomonadota</taxon>
        <taxon>Betaproteobacteria</taxon>
        <taxon>Neisseriales</taxon>
        <taxon>Neisseriaceae</taxon>
        <taxon>Neisseria</taxon>
    </lineage>
</organism>
<evidence type="ECO:0000313" key="2">
    <source>
        <dbReference type="EMBL" id="AHW74428.1"/>
    </source>
</evidence>
<protein>
    <submittedName>
        <fullName evidence="2">Uncharacterized protein</fullName>
    </submittedName>
</protein>
<evidence type="ECO:0000256" key="1">
    <source>
        <dbReference type="SAM" id="MobiDB-lite"/>
    </source>
</evidence>
<sequence length="153" mass="16895">MPSETACRVSDGIPRSVLFFPVKHHRLHRRARQAFGQCQHRHQPHGKRIFQHRLPTQPAQGGTAKQQLENPRECRRIIFLYASFVRPADTTTFKNANTPNTNQTVPSQPPRQPNPPSDTDTSSPARPNASAKASCTANANGSVKNTSPANRAA</sequence>
<feature type="compositionally biased region" description="Polar residues" evidence="1">
    <location>
        <begin position="90"/>
        <end position="105"/>
    </location>
</feature>
<dbReference type="Proteomes" id="UP000023582">
    <property type="component" value="Chromosome"/>
</dbReference>
<evidence type="ECO:0000313" key="3">
    <source>
        <dbReference type="Proteomes" id="UP000023582"/>
    </source>
</evidence>
<feature type="compositionally biased region" description="Polar residues" evidence="1">
    <location>
        <begin position="131"/>
        <end position="153"/>
    </location>
</feature>
<dbReference type="EMBL" id="CP007524">
    <property type="protein sequence ID" value="AHW74428.1"/>
    <property type="molecule type" value="Genomic_DNA"/>
</dbReference>
<feature type="compositionally biased region" description="Pro residues" evidence="1">
    <location>
        <begin position="107"/>
        <end position="116"/>
    </location>
</feature>
<feature type="region of interest" description="Disordered" evidence="1">
    <location>
        <begin position="90"/>
        <end position="153"/>
    </location>
</feature>
<proteinExistence type="predicted"/>
<gene>
    <name evidence="2" type="ORF">NMA510612_0100</name>
</gene>
<dbReference type="KEGG" id="nmx:NMA510612_0100"/>
<dbReference type="AlphaFoldDB" id="X5F5I9"/>
<dbReference type="PATRIC" id="fig|487.517.peg.98"/>
<reference evidence="2 3" key="1">
    <citation type="journal article" date="2014" name="Genome Announc.">
        <title>Complete Genome Sequence of Neisseria meningitidis Serogroup A Strain NMA510612, Isolated from a Patient with Bacterial Meningitis in China.</title>
        <authorList>
            <person name="Zhang Y."/>
            <person name="Yang J."/>
            <person name="Xu L."/>
            <person name="Zhu Y."/>
            <person name="Liu B."/>
            <person name="Shao Z."/>
            <person name="Zhang X."/>
            <person name="Jin Q."/>
        </authorList>
    </citation>
    <scope>NUCLEOTIDE SEQUENCE [LARGE SCALE GENOMIC DNA]</scope>
    <source>
        <strain evidence="3">NMA510612</strain>
    </source>
</reference>
<name>X5F5I9_NEIME</name>
<accession>X5F5I9</accession>